<keyword evidence="3" id="KW-0496">Mitochondrion</keyword>
<evidence type="ECO:0000256" key="1">
    <source>
        <dbReference type="SAM" id="MobiDB-lite"/>
    </source>
</evidence>
<gene>
    <name evidence="3" type="ORF">PLBR_LOCUS7614</name>
</gene>
<geneLocation type="mitochondrion" evidence="3"/>
<sequence length="366" mass="42006">MAMFDQRLLRRASRRAWAEASTNPVVRVVSLMMLVVAMLSVLRLLYSSATTPRPIIAVPNPTRAPPSELPPYLLFGVPTLARKTDYLNPTLDRILEQLPEDPNDPMYRRICVLIVKNGAKHSAFGKAQSRLSHRPEFIFVENDARLTAEDLEEPPANEFINPDVPSWRVRKQTRDIVSMMRLAYDLSPSYFMFLEDDFWLCPSGLEAILHLLAKAYRYAPDWIALVMAEGMNGIFLKRKDMPIFSDYLFEHQRRRPPDHLVVEWFAGETEQSASYRKDRPHLAFRYNLLRHRGAESTLRGSIGGTENSCYHVNDDGRMFNVESFKVDECDHDDVWPCPPHDPTRPVMNWAPPTQAPRPMLPGPPPP</sequence>
<accession>A0A3P3YJU1</accession>
<protein>
    <submittedName>
        <fullName evidence="3">Uncharacterized protein</fullName>
    </submittedName>
</protein>
<feature type="transmembrane region" description="Helical" evidence="2">
    <location>
        <begin position="24"/>
        <end position="46"/>
    </location>
</feature>
<dbReference type="AlphaFoldDB" id="A0A3P3YJU1"/>
<keyword evidence="2" id="KW-1133">Transmembrane helix</keyword>
<evidence type="ECO:0000313" key="4">
    <source>
        <dbReference type="Proteomes" id="UP000290189"/>
    </source>
</evidence>
<keyword evidence="2" id="KW-0472">Membrane</keyword>
<keyword evidence="2" id="KW-0812">Transmembrane</keyword>
<feature type="region of interest" description="Disordered" evidence="1">
    <location>
        <begin position="342"/>
        <end position="366"/>
    </location>
</feature>
<proteinExistence type="predicted"/>
<name>A0A3P3YJU1_PLABS</name>
<feature type="compositionally biased region" description="Pro residues" evidence="1">
    <location>
        <begin position="353"/>
        <end position="366"/>
    </location>
</feature>
<evidence type="ECO:0000313" key="3">
    <source>
        <dbReference type="EMBL" id="SPR00399.1"/>
    </source>
</evidence>
<dbReference type="EMBL" id="OVEO01000014">
    <property type="protein sequence ID" value="SPR00399.1"/>
    <property type="molecule type" value="Genomic_DNA"/>
</dbReference>
<reference evidence="3 4" key="1">
    <citation type="submission" date="2018-03" db="EMBL/GenBank/DDBJ databases">
        <authorList>
            <person name="Fogelqvist J."/>
        </authorList>
    </citation>
    <scope>NUCLEOTIDE SEQUENCE [LARGE SCALE GENOMIC DNA]</scope>
</reference>
<organism evidence="3 4">
    <name type="scientific">Plasmodiophora brassicae</name>
    <name type="common">Clubroot disease agent</name>
    <dbReference type="NCBI Taxonomy" id="37360"/>
    <lineage>
        <taxon>Eukaryota</taxon>
        <taxon>Sar</taxon>
        <taxon>Rhizaria</taxon>
        <taxon>Endomyxa</taxon>
        <taxon>Phytomyxea</taxon>
        <taxon>Plasmodiophorida</taxon>
        <taxon>Plasmodiophoridae</taxon>
        <taxon>Plasmodiophora</taxon>
    </lineage>
</organism>
<evidence type="ECO:0000256" key="2">
    <source>
        <dbReference type="SAM" id="Phobius"/>
    </source>
</evidence>
<dbReference type="Proteomes" id="UP000290189">
    <property type="component" value="Unassembled WGS sequence"/>
</dbReference>